<feature type="region of interest" description="Disordered" evidence="1">
    <location>
        <begin position="58"/>
        <end position="116"/>
    </location>
</feature>
<dbReference type="Proteomes" id="UP000324800">
    <property type="component" value="Unassembled WGS sequence"/>
</dbReference>
<gene>
    <name evidence="2" type="ORF">EZS28_027910</name>
</gene>
<feature type="compositionally biased region" description="Basic and acidic residues" evidence="1">
    <location>
        <begin position="397"/>
        <end position="408"/>
    </location>
</feature>
<name>A0A5J4V269_9EUKA</name>
<feature type="compositionally biased region" description="Basic and acidic residues" evidence="1">
    <location>
        <begin position="424"/>
        <end position="442"/>
    </location>
</feature>
<dbReference type="InterPro" id="IPR023319">
    <property type="entry name" value="Tex-like_HTH_dom_sf"/>
</dbReference>
<evidence type="ECO:0000256" key="1">
    <source>
        <dbReference type="SAM" id="MobiDB-lite"/>
    </source>
</evidence>
<sequence>MTEPKKRTILDQNSDVKQSVKEERIVDDFDDDYDEAAELFGPDSSFTADRLDKDIFRPLVSTTPTQQYNNDEYNEENDEDYVPDNERKRRRINPDETKSESDEDVHYDFPNSLTSMNKGVRDASLQQDIQKEIQQTQGIQDDIIYGNNTQQQMNQYQNEDEDEKVKMLKILQRIVEPEVVKANYLTTEDQIIQDIPIPERLLLIHIRKRMSLEEGRLHLEDKFRLGMTPIMEEAEWIVRHFYTKNCPYPVFPRRRNHKDFVDFEKAQSPNYLIKSKAKISESKQEEEYQQRIFQEKKRGYSEVAEKAAAKIHRVLSIMLNEKKEAGYIVNHRRGDYQPELTEDDIWTIERADVIYMAYLDEKAKAKDQIKSLKGSLSLLKECEDNKEEQNQSQIQMQKEKEKEKEKQSDNLNNNENDSIDEEKEDKKKIESELTDNKEEEKININQEQSDEDQPIKLPYFTTYQIPSSPQTNEQLKKQLRQRIQNEIIRELDIANILIETELQTTEDIQTLLSELRSARGDILKMIQADNITQQKINEVVRNYQYEKVERDAFIRQAIQITSALSIVQMSSSVNSG</sequence>
<feature type="compositionally biased region" description="Acidic residues" evidence="1">
    <location>
        <begin position="72"/>
        <end position="83"/>
    </location>
</feature>
<feature type="region of interest" description="Disordered" evidence="1">
    <location>
        <begin position="383"/>
        <end position="455"/>
    </location>
</feature>
<feature type="region of interest" description="Disordered" evidence="1">
    <location>
        <begin position="1"/>
        <end position="23"/>
    </location>
</feature>
<dbReference type="Gene3D" id="1.10.10.650">
    <property type="entry name" value="RuvA domain 2-like"/>
    <property type="match status" value="1"/>
</dbReference>
<evidence type="ECO:0000313" key="2">
    <source>
        <dbReference type="EMBL" id="KAA6376563.1"/>
    </source>
</evidence>
<comment type="caution">
    <text evidence="2">The sequence shown here is derived from an EMBL/GenBank/DDBJ whole genome shotgun (WGS) entry which is preliminary data.</text>
</comment>
<protein>
    <submittedName>
        <fullName evidence="2">Uncharacterized protein</fullName>
    </submittedName>
</protein>
<reference evidence="2 3" key="1">
    <citation type="submission" date="2019-03" db="EMBL/GenBank/DDBJ databases">
        <title>Single cell metagenomics reveals metabolic interactions within the superorganism composed of flagellate Streblomastix strix and complex community of Bacteroidetes bacteria on its surface.</title>
        <authorList>
            <person name="Treitli S.C."/>
            <person name="Kolisko M."/>
            <person name="Husnik F."/>
            <person name="Keeling P."/>
            <person name="Hampl V."/>
        </authorList>
    </citation>
    <scope>NUCLEOTIDE SEQUENCE [LARGE SCALE GENOMIC DNA]</scope>
    <source>
        <strain evidence="2">ST1C</strain>
    </source>
</reference>
<accession>A0A5J4V269</accession>
<proteinExistence type="predicted"/>
<dbReference type="AlphaFoldDB" id="A0A5J4V269"/>
<evidence type="ECO:0000313" key="3">
    <source>
        <dbReference type="Proteomes" id="UP000324800"/>
    </source>
</evidence>
<organism evidence="2 3">
    <name type="scientific">Streblomastix strix</name>
    <dbReference type="NCBI Taxonomy" id="222440"/>
    <lineage>
        <taxon>Eukaryota</taxon>
        <taxon>Metamonada</taxon>
        <taxon>Preaxostyla</taxon>
        <taxon>Oxymonadida</taxon>
        <taxon>Streblomastigidae</taxon>
        <taxon>Streblomastix</taxon>
    </lineage>
</organism>
<feature type="compositionally biased region" description="Basic and acidic residues" evidence="1">
    <location>
        <begin position="84"/>
        <end position="107"/>
    </location>
</feature>
<dbReference type="EMBL" id="SNRW01010439">
    <property type="protein sequence ID" value="KAA6376563.1"/>
    <property type="molecule type" value="Genomic_DNA"/>
</dbReference>